<proteinExistence type="predicted"/>
<organism evidence="2 3">
    <name type="scientific">Mycobacterium szulgai</name>
    <dbReference type="NCBI Taxonomy" id="1787"/>
    <lineage>
        <taxon>Bacteria</taxon>
        <taxon>Bacillati</taxon>
        <taxon>Actinomycetota</taxon>
        <taxon>Actinomycetes</taxon>
        <taxon>Mycobacteriales</taxon>
        <taxon>Mycobacteriaceae</taxon>
        <taxon>Mycobacterium</taxon>
    </lineage>
</organism>
<accession>A0A1X2DNZ1</accession>
<keyword evidence="1" id="KW-0812">Transmembrane</keyword>
<sequence length="447" mass="48554">MTGGSATMFLAHGLGGSGDLPVPYAYAMVGAAWALTFTFALVAFAWRQPRFDPDKPGRPLPTAVTTLVDSRIVRRTAAGLALLFALWVVAVGLWGPQTSDNGLLGAFYVLLWVGVVAASLLLGPVWRVISPVRTVYLVLQRIMPPRVREPRVSYPQSWGYRPAALGLFAFVWMELASPDPAALSWVKVWLLTYALVLLIGVWLCGQRWLARADPFGVYSVAVSRLCPFRRNADTGKIVIGNPFDHLPSLPVRPGVVMMLSVLLGSTAFDSFSSSPTWRNFSDRLVRGMHVMPDTAASSGLRTLGLIVFISVVALTFSFAARATGGVDAKQRRALPGQMAHSLIPIVVGYIFAHYLSYLVERGQQTLIALADPLSRGWHVAYVLSMHPPVLATIKVTCVVTGHIVAVIAAHDKALRLLPAGHQLTGQLTMMLVMVFYTFTGLYLLFGG</sequence>
<evidence type="ECO:0000313" key="3">
    <source>
        <dbReference type="Proteomes" id="UP000193317"/>
    </source>
</evidence>
<dbReference type="EMBL" id="LQPW01000167">
    <property type="protein sequence ID" value="ORW89744.1"/>
    <property type="molecule type" value="Genomic_DNA"/>
</dbReference>
<reference evidence="2 3" key="1">
    <citation type="submission" date="2016-01" db="EMBL/GenBank/DDBJ databases">
        <title>The new phylogeny of the genus Mycobacterium.</title>
        <authorList>
            <person name="Tarcisio F."/>
            <person name="Conor M."/>
            <person name="Antonella G."/>
            <person name="Elisabetta G."/>
            <person name="Giulia F.S."/>
            <person name="Sara T."/>
            <person name="Anna F."/>
            <person name="Clotilde B."/>
            <person name="Roberto B."/>
            <person name="Veronica D.S."/>
            <person name="Fabio R."/>
            <person name="Monica P."/>
            <person name="Olivier J."/>
            <person name="Enrico T."/>
            <person name="Nicola S."/>
        </authorList>
    </citation>
    <scope>NUCLEOTIDE SEQUENCE [LARGE SCALE GENOMIC DNA]</scope>
    <source>
        <strain evidence="2 3">DSM 44166</strain>
    </source>
</reference>
<feature type="transmembrane region" description="Helical" evidence="1">
    <location>
        <begin position="427"/>
        <end position="445"/>
    </location>
</feature>
<comment type="caution">
    <text evidence="2">The sequence shown here is derived from an EMBL/GenBank/DDBJ whole genome shotgun (WGS) entry which is preliminary data.</text>
</comment>
<evidence type="ECO:0008006" key="4">
    <source>
        <dbReference type="Google" id="ProtNLM"/>
    </source>
</evidence>
<keyword evidence="1" id="KW-1133">Transmembrane helix</keyword>
<feature type="transmembrane region" description="Helical" evidence="1">
    <location>
        <begin position="77"/>
        <end position="94"/>
    </location>
</feature>
<feature type="transmembrane region" description="Helical" evidence="1">
    <location>
        <begin position="24"/>
        <end position="46"/>
    </location>
</feature>
<evidence type="ECO:0000313" key="2">
    <source>
        <dbReference type="EMBL" id="ORW89744.1"/>
    </source>
</evidence>
<name>A0A1X2DNZ1_MYCSZ</name>
<feature type="transmembrane region" description="Helical" evidence="1">
    <location>
        <begin position="158"/>
        <end position="176"/>
    </location>
</feature>
<evidence type="ECO:0000256" key="1">
    <source>
        <dbReference type="SAM" id="Phobius"/>
    </source>
</evidence>
<feature type="transmembrane region" description="Helical" evidence="1">
    <location>
        <begin position="300"/>
        <end position="320"/>
    </location>
</feature>
<dbReference type="AlphaFoldDB" id="A0A1X2DNZ1"/>
<keyword evidence="1" id="KW-0472">Membrane</keyword>
<dbReference type="RefSeq" id="WP_085673384.1">
    <property type="nucleotide sequence ID" value="NZ_JACKRU010000773.1"/>
</dbReference>
<feature type="transmembrane region" description="Helical" evidence="1">
    <location>
        <begin position="341"/>
        <end position="359"/>
    </location>
</feature>
<feature type="transmembrane region" description="Helical" evidence="1">
    <location>
        <begin position="379"/>
        <end position="407"/>
    </location>
</feature>
<protein>
    <recommendedName>
        <fullName evidence="4">Fenitrothion hydrolase</fullName>
    </recommendedName>
</protein>
<gene>
    <name evidence="2" type="ORF">AWC27_12745</name>
</gene>
<feature type="transmembrane region" description="Helical" evidence="1">
    <location>
        <begin position="106"/>
        <end position="126"/>
    </location>
</feature>
<dbReference type="Proteomes" id="UP000193317">
    <property type="component" value="Unassembled WGS sequence"/>
</dbReference>
<feature type="transmembrane region" description="Helical" evidence="1">
    <location>
        <begin position="188"/>
        <end position="205"/>
    </location>
</feature>
<keyword evidence="3" id="KW-1185">Reference proteome</keyword>